<evidence type="ECO:0000313" key="1">
    <source>
        <dbReference type="EMBL" id="EPY21363.1"/>
    </source>
</evidence>
<name>S9TXJ4_9TRYP</name>
<sequence length="946" mass="105082">MRFSLSHYVPLKPPGVICRLYRYPKNGVDNVMQLLQTVSQKRKHKLRWWMDTDNAFGIEVFDSTSHRWLLCGSSLSADAHLKEEDIDKEVESLLTSCDRGRDAQETILHPTVIDLSMQPNVVQAAKEQLRALFPHLQLQVIHTVGEDLQLRKTHTVSVSLIKRSDNVSSAEAEALRQFEGEAMGPGFLRTARRALEEAFERSGLVLGTHAPDISKSVMGSYAAVLGSVLGAVALVVDRTYASTALQVRTGSELLCSVSCVDEITLGNVLDLLKQAAELKCPDEVHRLNAYVASHPLILVVPKQHIRVKRLLRELLQYYYSIEEDEVHFTTTHLVQGVFACRIEASLSLARFGLGVENVNVILATANGRSKSAAEQLAAVLALQAHFPKEYVEQISFHSDVADILQSKKASAHADFAPTASKGLRNLLDWALQRGDVQVTFTPMLLQAHKRYEQFGVRPTTTLWSTTVDVREQGDVKRHVVYDQKKNRCENKAIALVLFFYFRDLCPEGIVFAKEKGFLTETGDPSPCSALVPLAAEDADTATRDRLLSSLEVVPWQTVECPPLNEGACLLGRLRAATVGQSTELGTATALEERTLYDAVKAVYVASLVDVSKGGERVQCTYSHQNKLRCLLSLYLLFIDAEDAVKKELLSHVPTVLPAGAPLETIAALTNRLYGFQTAVGLTMVDSMYNVELWAVGKEDTAERTLLGKAKANSFINAVRLCCVRCFETHVRHLHPPFGGTPCDVADVTVIFGSRCLLSDLMRTVQDEIQQSTKERNLSVCLKLTTDRASTTSFTLRMEAVSDAHSIVLETCKGSHLLYLLRSLKENIAAETDKSQLHRDVTTNGTHLTASERLKEQCEKLFGLALVVESLLYDKQWVSRLSLQICKTHRYALCVSYSETKKRSIENACVNALSVFFNEPHQKTCSNDESVCECNYLYSLTDCTDSQ</sequence>
<accession>S9TXJ4</accession>
<organism evidence="1 2">
    <name type="scientific">Strigomonas culicis</name>
    <dbReference type="NCBI Taxonomy" id="28005"/>
    <lineage>
        <taxon>Eukaryota</taxon>
        <taxon>Discoba</taxon>
        <taxon>Euglenozoa</taxon>
        <taxon>Kinetoplastea</taxon>
        <taxon>Metakinetoplastina</taxon>
        <taxon>Trypanosomatida</taxon>
        <taxon>Trypanosomatidae</taxon>
        <taxon>Strigomonadinae</taxon>
        <taxon>Strigomonas</taxon>
    </lineage>
</organism>
<dbReference type="OrthoDB" id="246293at2759"/>
<evidence type="ECO:0000313" key="2">
    <source>
        <dbReference type="Proteomes" id="UP000015354"/>
    </source>
</evidence>
<reference evidence="1 2" key="1">
    <citation type="journal article" date="2013" name="PLoS ONE">
        <title>Predicting the Proteins of Angomonas deanei, Strigomonas culicis and Their Respective Endosymbionts Reveals New Aspects of the Trypanosomatidae Family.</title>
        <authorList>
            <person name="Motta M.C."/>
            <person name="Martins A.C."/>
            <person name="de Souza S.S."/>
            <person name="Catta-Preta C.M."/>
            <person name="Silva R."/>
            <person name="Klein C.C."/>
            <person name="de Almeida L.G."/>
            <person name="de Lima Cunha O."/>
            <person name="Ciapina L.P."/>
            <person name="Brocchi M."/>
            <person name="Colabardini A.C."/>
            <person name="de Araujo Lima B."/>
            <person name="Machado C.R."/>
            <person name="de Almeida Soares C.M."/>
            <person name="Probst C.M."/>
            <person name="de Menezes C.B."/>
            <person name="Thompson C.E."/>
            <person name="Bartholomeu D.C."/>
            <person name="Gradia D.F."/>
            <person name="Pavoni D.P."/>
            <person name="Grisard E.C."/>
            <person name="Fantinatti-Garboggini F."/>
            <person name="Marchini F.K."/>
            <person name="Rodrigues-Luiz G.F."/>
            <person name="Wagner G."/>
            <person name="Goldman G.H."/>
            <person name="Fietto J.L."/>
            <person name="Elias M.C."/>
            <person name="Goldman M.H."/>
            <person name="Sagot M.F."/>
            <person name="Pereira M."/>
            <person name="Stoco P.H."/>
            <person name="de Mendonca-Neto R.P."/>
            <person name="Teixeira S.M."/>
            <person name="Maciel T.E."/>
            <person name="de Oliveira Mendes T.A."/>
            <person name="Urmenyi T.P."/>
            <person name="de Souza W."/>
            <person name="Schenkman S."/>
            <person name="de Vasconcelos A.T."/>
        </authorList>
    </citation>
    <scope>NUCLEOTIDE SEQUENCE [LARGE SCALE GENOMIC DNA]</scope>
</reference>
<comment type="caution">
    <text evidence="1">The sequence shown here is derived from an EMBL/GenBank/DDBJ whole genome shotgun (WGS) entry which is preliminary data.</text>
</comment>
<keyword evidence="2" id="KW-1185">Reference proteome</keyword>
<dbReference type="Proteomes" id="UP000015354">
    <property type="component" value="Unassembled WGS sequence"/>
</dbReference>
<dbReference type="EMBL" id="ATMH01008580">
    <property type="protein sequence ID" value="EPY21363.1"/>
    <property type="molecule type" value="Genomic_DNA"/>
</dbReference>
<proteinExistence type="predicted"/>
<gene>
    <name evidence="1" type="ORF">STCU_08580</name>
</gene>
<dbReference type="AlphaFoldDB" id="S9TXJ4"/>
<protein>
    <submittedName>
        <fullName evidence="1">Uncharacterized protein</fullName>
    </submittedName>
</protein>